<name>A0AAW2Z1Y5_9EUKA</name>
<comment type="caution">
    <text evidence="1">The sequence shown here is derived from an EMBL/GenBank/DDBJ whole genome shotgun (WGS) entry which is preliminary data.</text>
</comment>
<evidence type="ECO:0000313" key="3">
    <source>
        <dbReference type="Proteomes" id="UP001431209"/>
    </source>
</evidence>
<dbReference type="Proteomes" id="UP001431209">
    <property type="component" value="Unassembled WGS sequence"/>
</dbReference>
<dbReference type="EMBL" id="JAOPGA020000962">
    <property type="protein sequence ID" value="KAL0483455.1"/>
    <property type="molecule type" value="Genomic_DNA"/>
</dbReference>
<proteinExistence type="predicted"/>
<evidence type="ECO:0000313" key="1">
    <source>
        <dbReference type="EMBL" id="KAL0483455.1"/>
    </source>
</evidence>
<organism evidence="1 3">
    <name type="scientific">Acrasis kona</name>
    <dbReference type="NCBI Taxonomy" id="1008807"/>
    <lineage>
        <taxon>Eukaryota</taxon>
        <taxon>Discoba</taxon>
        <taxon>Heterolobosea</taxon>
        <taxon>Tetramitia</taxon>
        <taxon>Eutetramitia</taxon>
        <taxon>Acrasidae</taxon>
        <taxon>Acrasis</taxon>
    </lineage>
</organism>
<dbReference type="EMBL" id="JAOPGA020001437">
    <property type="protein sequence ID" value="KAL0488408.1"/>
    <property type="molecule type" value="Genomic_DNA"/>
</dbReference>
<keyword evidence="3" id="KW-1185">Reference proteome</keyword>
<sequence>MTKQTIVQEKIVEKAPIINKVIDEAVVDQVVDKKFIEIHKQDIVTEIHEQPIIEIHEKPAVQTITEKPLFNKVTQASVVEDIAAPELTEQELLVKAEALTGNLTTQKLKETHVNEVDHAELIKRIEIQPVVELHEQARITEVHNQKIVEVQETEVTRVIHEKPIVRRVVDDALEPTTLQTTLHAVKTDEFKGTSTLSYAEQLEKEKNVHFTKQ</sequence>
<accession>A0AAW2Z1Y5</accession>
<dbReference type="AlphaFoldDB" id="A0AAW2Z1Y5"/>
<protein>
    <submittedName>
        <fullName evidence="1">Carbamoyltransferase</fullName>
    </submittedName>
</protein>
<gene>
    <name evidence="1" type="ORF">AKO1_014736</name>
    <name evidence="2" type="ORF">AKO1_015659</name>
</gene>
<reference evidence="1 3" key="1">
    <citation type="submission" date="2024-03" db="EMBL/GenBank/DDBJ databases">
        <title>The Acrasis kona genome and developmental transcriptomes reveal deep origins of eukaryotic multicellular pathways.</title>
        <authorList>
            <person name="Sheikh S."/>
            <person name="Fu C.-J."/>
            <person name="Brown M.W."/>
            <person name="Baldauf S.L."/>
        </authorList>
    </citation>
    <scope>NUCLEOTIDE SEQUENCE [LARGE SCALE GENOMIC DNA]</scope>
    <source>
        <strain evidence="1 3">ATCC MYA-3509</strain>
    </source>
</reference>
<evidence type="ECO:0000313" key="2">
    <source>
        <dbReference type="EMBL" id="KAL0488408.1"/>
    </source>
</evidence>